<evidence type="ECO:0000256" key="1">
    <source>
        <dbReference type="SAM" id="SignalP"/>
    </source>
</evidence>
<protein>
    <submittedName>
        <fullName evidence="2">Tetratricopeptide repeat-containing protein</fullName>
    </submittedName>
</protein>
<evidence type="ECO:0000313" key="3">
    <source>
        <dbReference type="Proteomes" id="UP000320623"/>
    </source>
</evidence>
<feature type="chain" id="PRO_5006624703" evidence="1">
    <location>
        <begin position="24"/>
        <end position="153"/>
    </location>
</feature>
<reference evidence="3" key="1">
    <citation type="submission" date="2015-11" db="EMBL/GenBank/DDBJ databases">
        <authorList>
            <person name="Varghese N."/>
        </authorList>
    </citation>
    <scope>NUCLEOTIDE SEQUENCE [LARGE SCALE GENOMIC DNA]</scope>
</reference>
<dbReference type="STRING" id="1643428.GCA_001442855_00965"/>
<dbReference type="Proteomes" id="UP000320623">
    <property type="component" value="Unassembled WGS sequence"/>
</dbReference>
<dbReference type="SUPFAM" id="SSF48452">
    <property type="entry name" value="TPR-like"/>
    <property type="match status" value="1"/>
</dbReference>
<dbReference type="InterPro" id="IPR011990">
    <property type="entry name" value="TPR-like_helical_dom_sf"/>
</dbReference>
<dbReference type="InterPro" id="IPR019734">
    <property type="entry name" value="TPR_rpt"/>
</dbReference>
<dbReference type="AlphaFoldDB" id="A0A0S4N113"/>
<dbReference type="OrthoDB" id="9810975at2"/>
<dbReference type="PROSITE" id="PS51257">
    <property type="entry name" value="PROKAR_LIPOPROTEIN"/>
    <property type="match status" value="1"/>
</dbReference>
<keyword evidence="3" id="KW-1185">Reference proteome</keyword>
<dbReference type="Gene3D" id="1.25.40.10">
    <property type="entry name" value="Tetratricopeptide repeat domain"/>
    <property type="match status" value="1"/>
</dbReference>
<feature type="signal peptide" evidence="1">
    <location>
        <begin position="1"/>
        <end position="23"/>
    </location>
</feature>
<accession>A0A0S4N113</accession>
<evidence type="ECO:0000313" key="2">
    <source>
        <dbReference type="EMBL" id="CUU04411.1"/>
    </source>
</evidence>
<dbReference type="EMBL" id="FAOO01000005">
    <property type="protein sequence ID" value="CUU04411.1"/>
    <property type="molecule type" value="Genomic_DNA"/>
</dbReference>
<name>A0A0S4N113_9BACT</name>
<sequence>MKNKVLFLTLLMLLFGCSRNSKLDPLKKAEDEHQKGNIKRAIEIYTEFVRANPQNPRAPEVLFKLAQIYLNELKMPTKSTEFFNKIVEDYPKSKEAMKALFMIGFIYANELNDYEKAKIYYQKFLDLYPNSELAVSAKFELENLGRKPEELVK</sequence>
<keyword evidence="1" id="KW-0732">Signal</keyword>
<gene>
    <name evidence="2" type="ORF">JGI1_00988</name>
</gene>
<dbReference type="Pfam" id="PF13174">
    <property type="entry name" value="TPR_6"/>
    <property type="match status" value="2"/>
</dbReference>
<proteinExistence type="predicted"/>
<dbReference type="RefSeq" id="WP_140944743.1">
    <property type="nucleotide sequence ID" value="NZ_FAOO01000005.1"/>
</dbReference>
<organism evidence="2 3">
    <name type="scientific">Candidatus Thermokryptus mobilis</name>
    <dbReference type="NCBI Taxonomy" id="1643428"/>
    <lineage>
        <taxon>Bacteria</taxon>
        <taxon>Pseudomonadati</taxon>
        <taxon>Candidatus Kryptoniota</taxon>
        <taxon>Candidatus Thermokryptus</taxon>
    </lineage>
</organism>